<dbReference type="EMBL" id="WSFT01000036">
    <property type="protein sequence ID" value="MBS4538653.1"/>
    <property type="molecule type" value="Genomic_DNA"/>
</dbReference>
<reference evidence="1" key="1">
    <citation type="submission" date="2019-12" db="EMBL/GenBank/DDBJ databases">
        <title>Clostridiaceae gen. nov. sp. nov., isolated from sediment in Xinjiang, China.</title>
        <authorList>
            <person name="Zhang R."/>
        </authorList>
    </citation>
    <scope>NUCLEOTIDE SEQUENCE</scope>
    <source>
        <strain evidence="1">D2Q-11</strain>
    </source>
</reference>
<proteinExistence type="predicted"/>
<organism evidence="1 2">
    <name type="scientific">Anaeromonas frigoriresistens</name>
    <dbReference type="NCBI Taxonomy" id="2683708"/>
    <lineage>
        <taxon>Bacteria</taxon>
        <taxon>Bacillati</taxon>
        <taxon>Bacillota</taxon>
        <taxon>Tissierellia</taxon>
        <taxon>Tissierellales</taxon>
        <taxon>Thermohalobacteraceae</taxon>
        <taxon>Anaeromonas</taxon>
    </lineage>
</organism>
<dbReference type="RefSeq" id="WP_203366573.1">
    <property type="nucleotide sequence ID" value="NZ_WSFT01000036.1"/>
</dbReference>
<name>A0A942UT49_9FIRM</name>
<evidence type="ECO:0008006" key="3">
    <source>
        <dbReference type="Google" id="ProtNLM"/>
    </source>
</evidence>
<keyword evidence="2" id="KW-1185">Reference proteome</keyword>
<gene>
    <name evidence="1" type="ORF">GOQ27_09265</name>
</gene>
<dbReference type="Proteomes" id="UP000724672">
    <property type="component" value="Unassembled WGS sequence"/>
</dbReference>
<comment type="caution">
    <text evidence="1">The sequence shown here is derived from an EMBL/GenBank/DDBJ whole genome shotgun (WGS) entry which is preliminary data.</text>
</comment>
<sequence>MKKLIIIISVIVLISIIYFSMMKEENSVKNPDFDKVLRVIESEIYKDLNRVEDREQYINRIIQMKGTVEEVDTLNKQLIFEAVEGRIIVILQKDQDINGIMEEDQIVVRGIGIIDEEDIKTLRLVTSIIVNN</sequence>
<accession>A0A942UT49</accession>
<protein>
    <recommendedName>
        <fullName evidence="3">tRNA_anti-like</fullName>
    </recommendedName>
</protein>
<evidence type="ECO:0000313" key="1">
    <source>
        <dbReference type="EMBL" id="MBS4538653.1"/>
    </source>
</evidence>
<dbReference type="AlphaFoldDB" id="A0A942UT49"/>
<evidence type="ECO:0000313" key="2">
    <source>
        <dbReference type="Proteomes" id="UP000724672"/>
    </source>
</evidence>